<gene>
    <name evidence="1" type="ORF">SS81G08_000004</name>
</gene>
<reference evidence="1" key="1">
    <citation type="submission" date="2018-04" db="EMBL/GenBank/DDBJ databases">
        <title>Comparative Analysis of Homologous Sequences of Saccharum officinarum and Saccharum spontaneum Reveals Independent Polyploidization Events.</title>
        <authorList>
            <person name="Sharma A."/>
            <person name="Song J."/>
            <person name="Lin Q."/>
            <person name="Singh R."/>
            <person name="Ramos N."/>
            <person name="Wang K."/>
            <person name="Zhang J."/>
            <person name="Ming R."/>
            <person name="Yu Q."/>
        </authorList>
    </citation>
    <scope>NUCLEOTIDE SEQUENCE</scope>
</reference>
<evidence type="ECO:0000313" key="1">
    <source>
        <dbReference type="EMBL" id="AWA44606.1"/>
    </source>
</evidence>
<organism evidence="1">
    <name type="scientific">Saccharum spontaneum</name>
    <name type="common">Wild sugarcane</name>
    <dbReference type="NCBI Taxonomy" id="62335"/>
    <lineage>
        <taxon>Eukaryota</taxon>
        <taxon>Viridiplantae</taxon>
        <taxon>Streptophyta</taxon>
        <taxon>Embryophyta</taxon>
        <taxon>Tracheophyta</taxon>
        <taxon>Spermatophyta</taxon>
        <taxon>Magnoliopsida</taxon>
        <taxon>Liliopsida</taxon>
        <taxon>Poales</taxon>
        <taxon>Poaceae</taxon>
        <taxon>PACMAD clade</taxon>
        <taxon>Panicoideae</taxon>
        <taxon>Andropogonodae</taxon>
        <taxon>Andropogoneae</taxon>
        <taxon>Saccharinae</taxon>
        <taxon>Saccharum</taxon>
        <taxon>Saccharum officinarum species complex</taxon>
    </lineage>
</organism>
<protein>
    <submittedName>
        <fullName evidence="1">UPI0001A870D1 related cluster</fullName>
    </submittedName>
</protein>
<dbReference type="EMBL" id="MH182520">
    <property type="protein sequence ID" value="AWA44606.1"/>
    <property type="molecule type" value="Genomic_DNA"/>
</dbReference>
<name>A0A678TQA6_SACSP</name>
<accession>A0A678TQA6</accession>
<dbReference type="AlphaFoldDB" id="A0A678TQA6"/>
<proteinExistence type="predicted"/>
<sequence>MDHLLIACVFCREVWYKVLQVLGLQQLTPNLVESFCEWWLQTRKRVPKAHRRGFDALVLLVSWMIWKGRRRYGHRLKQSWQSKKRRCSGVMLAKSTNMFLSTVVVYLRQNVVRLLRRRGGVTTAPLLQWGERSCSHAIIHWDALQQELARLWSPSAALLPVGDRKAHFSARLESALQATLQKYRTLSVMVGNVYQRKKHSRG</sequence>